<accession>A0A7Z0X1T8</accession>
<protein>
    <submittedName>
        <fullName evidence="1">Uncharacterized protein</fullName>
    </submittedName>
</protein>
<sequence length="38" mass="4451">MAQEEYSSFMQFLSIFMLFGQVYKQGEDVSLFNLPILV</sequence>
<comment type="caution">
    <text evidence="1">The sequence shown here is derived from an EMBL/GenBank/DDBJ whole genome shotgun (WGS) entry which is preliminary data.</text>
</comment>
<evidence type="ECO:0000313" key="2">
    <source>
        <dbReference type="Proteomes" id="UP000185604"/>
    </source>
</evidence>
<name>A0A7Z0X1T8_9BACI</name>
<evidence type="ECO:0000313" key="1">
    <source>
        <dbReference type="EMBL" id="OLF98856.1"/>
    </source>
</evidence>
<gene>
    <name evidence="1" type="ORF">B4121_0383</name>
</gene>
<dbReference type="Proteomes" id="UP000185604">
    <property type="component" value="Unassembled WGS sequence"/>
</dbReference>
<proteinExistence type="predicted"/>
<dbReference type="EMBL" id="LKPO01000001">
    <property type="protein sequence ID" value="OLF98856.1"/>
    <property type="molecule type" value="Genomic_DNA"/>
</dbReference>
<reference evidence="1 2" key="1">
    <citation type="journal article" date="2016" name="Front. Microbiol.">
        <title>High-Level Heat Resistance of Spores of Bacillus amyloliquefaciens and Bacillus licheniformis Results from the Presence of a spoVA Operon in a Tn1546 Transposon.</title>
        <authorList>
            <person name="Berendsen E.M."/>
            <person name="Koning R.A."/>
            <person name="Boekhorst J."/>
            <person name="de Jong A."/>
            <person name="Kuipers O.P."/>
            <person name="Wells-Bennik M.H."/>
        </authorList>
    </citation>
    <scope>NUCLEOTIDE SEQUENCE [LARGE SCALE GENOMIC DNA]</scope>
    <source>
        <strain evidence="1 2">B4121</strain>
    </source>
</reference>
<organism evidence="1 2">
    <name type="scientific">Bacillus paralicheniformis</name>
    <dbReference type="NCBI Taxonomy" id="1648923"/>
    <lineage>
        <taxon>Bacteria</taxon>
        <taxon>Bacillati</taxon>
        <taxon>Bacillota</taxon>
        <taxon>Bacilli</taxon>
        <taxon>Bacillales</taxon>
        <taxon>Bacillaceae</taxon>
        <taxon>Bacillus</taxon>
    </lineage>
</organism>
<dbReference type="AlphaFoldDB" id="A0A7Z0X1T8"/>